<evidence type="ECO:0000256" key="4">
    <source>
        <dbReference type="PIRNR" id="PIRNR037489"/>
    </source>
</evidence>
<dbReference type="RefSeq" id="WP_212772738.1">
    <property type="nucleotide sequence ID" value="NZ_AP024601.1"/>
</dbReference>
<dbReference type="InterPro" id="IPR017221">
    <property type="entry name" value="DUF34/NIF3_bac"/>
</dbReference>
<dbReference type="InterPro" id="IPR036069">
    <property type="entry name" value="DUF34/NIF3_sf"/>
</dbReference>
<reference evidence="6" key="2">
    <citation type="journal article" date="2021" name="Microbiol. Resour. Announc.">
        <title>Complete Genome Sequence of Polycladomyces abyssicola JIR-001T, Isolated from Hemipelagic Sediment in Deep Seawater.</title>
        <authorList>
            <person name="Tsubouchi T."/>
            <person name="Kaneko Y."/>
        </authorList>
    </citation>
    <scope>NUCLEOTIDE SEQUENCE</scope>
    <source>
        <strain evidence="6">JIR-001</strain>
    </source>
</reference>
<dbReference type="GO" id="GO:0005737">
    <property type="term" value="C:cytoplasm"/>
    <property type="evidence" value="ECO:0007669"/>
    <property type="project" value="TreeGrafter"/>
</dbReference>
<dbReference type="PANTHER" id="PTHR13799:SF14">
    <property type="entry name" value="GTP CYCLOHYDROLASE 1 TYPE 2 HOMOLOG"/>
    <property type="match status" value="1"/>
</dbReference>
<gene>
    <name evidence="6" type="ORF">JIR001_21790</name>
</gene>
<feature type="binding site" evidence="5">
    <location>
        <position position="331"/>
    </location>
    <ligand>
        <name>a divalent metal cation</name>
        <dbReference type="ChEBI" id="CHEBI:60240"/>
        <label>1</label>
    </ligand>
</feature>
<name>A0A8D5ZPI0_9BACL</name>
<protein>
    <recommendedName>
        <fullName evidence="2 4">GTP cyclohydrolase 1 type 2 homolog</fullName>
    </recommendedName>
</protein>
<keyword evidence="3 4" id="KW-0479">Metal-binding</keyword>
<evidence type="ECO:0000256" key="3">
    <source>
        <dbReference type="ARBA" id="ARBA00022723"/>
    </source>
</evidence>
<evidence type="ECO:0000256" key="1">
    <source>
        <dbReference type="ARBA" id="ARBA00006964"/>
    </source>
</evidence>
<dbReference type="Gene3D" id="3.40.1390.30">
    <property type="entry name" value="NIF3 (NGG1p interacting factor 3)-like"/>
    <property type="match status" value="1"/>
</dbReference>
<sequence>MGIQGRELIRAMEAWAPPRLAVEKDRIGLQVGNPDAEVRGVLVTLDVTEDVVDEAIRLGANWIVAHHAVIYKPVSSLRTDRPAGRLYQKLLQHQIQVYIAHTNLDTADDGVNDVLAERLGLQDTEVLLPHIHERLKKIVVFVPEDHHEAVLNAMCEAGAGWIGQYSHCTFNVNGTGTFLPREGTNPYIGEQGKLERVKEIRLETIITESIQSRVIRAMLDAHPYEEVAYDLYPLDNSGPAMGLGRVGHLPQPVNLRQLAEQVKSAYEIDGVRFVGDPDRQVQRVAIMGGSGGRFYSAALDQQADVYITGDIDFHTAQDALADGLCLIDPGHHVERWVVPRVCEKLRSALPDVTITPSKVDTNPFRFA</sequence>
<reference evidence="6" key="1">
    <citation type="journal article" date="2013" name="Int. J. Syst. Evol. Microbiol.">
        <title>Polycladomyces abyssicola gen. nov., sp. nov., a thermophilic filamentous bacterium isolated from hemipelagic sediment.</title>
        <authorList>
            <person name="Tsubouchi T."/>
            <person name="Shimane Y."/>
            <person name="Mori K."/>
            <person name="Usui K."/>
            <person name="Hiraki T."/>
            <person name="Tame A."/>
            <person name="Uematsu K."/>
            <person name="Maruyama T."/>
            <person name="Hatada Y."/>
        </authorList>
    </citation>
    <scope>NUCLEOTIDE SEQUENCE</scope>
    <source>
        <strain evidence="6">JIR-001</strain>
    </source>
</reference>
<dbReference type="EMBL" id="AP024601">
    <property type="protein sequence ID" value="BCU82396.1"/>
    <property type="molecule type" value="Genomic_DNA"/>
</dbReference>
<evidence type="ECO:0000313" key="7">
    <source>
        <dbReference type="Proteomes" id="UP000677436"/>
    </source>
</evidence>
<evidence type="ECO:0000313" key="6">
    <source>
        <dbReference type="EMBL" id="BCU82396.1"/>
    </source>
</evidence>
<feature type="binding site" evidence="5">
    <location>
        <position position="105"/>
    </location>
    <ligand>
        <name>a divalent metal cation</name>
        <dbReference type="ChEBI" id="CHEBI:60240"/>
        <label>1</label>
    </ligand>
</feature>
<feature type="binding site" evidence="5">
    <location>
        <position position="66"/>
    </location>
    <ligand>
        <name>a divalent metal cation</name>
        <dbReference type="ChEBI" id="CHEBI:60240"/>
        <label>1</label>
    </ligand>
</feature>
<dbReference type="KEGG" id="pabs:JIR001_21790"/>
<organism evidence="6 7">
    <name type="scientific">Polycladomyces abyssicola</name>
    <dbReference type="NCBI Taxonomy" id="1125966"/>
    <lineage>
        <taxon>Bacteria</taxon>
        <taxon>Bacillati</taxon>
        <taxon>Bacillota</taxon>
        <taxon>Bacilli</taxon>
        <taxon>Bacillales</taxon>
        <taxon>Thermoactinomycetaceae</taxon>
        <taxon>Polycladomyces</taxon>
    </lineage>
</organism>
<feature type="binding site" evidence="5">
    <location>
        <position position="334"/>
    </location>
    <ligand>
        <name>a divalent metal cation</name>
        <dbReference type="ChEBI" id="CHEBI:60240"/>
        <label>1</label>
    </ligand>
</feature>
<dbReference type="InterPro" id="IPR002678">
    <property type="entry name" value="DUF34/NIF3"/>
</dbReference>
<dbReference type="Pfam" id="PF01784">
    <property type="entry name" value="DUF34_NIF3"/>
    <property type="match status" value="1"/>
</dbReference>
<keyword evidence="7" id="KW-1185">Reference proteome</keyword>
<dbReference type="FunFam" id="3.40.1390.30:FF:000001">
    <property type="entry name" value="GTP cyclohydrolase 1 type 2"/>
    <property type="match status" value="1"/>
</dbReference>
<dbReference type="Proteomes" id="UP000677436">
    <property type="component" value="Chromosome"/>
</dbReference>
<proteinExistence type="inferred from homology"/>
<evidence type="ECO:0000256" key="2">
    <source>
        <dbReference type="ARBA" id="ARBA00022112"/>
    </source>
</evidence>
<dbReference type="AlphaFoldDB" id="A0A8D5ZPI0"/>
<dbReference type="NCBIfam" id="TIGR00486">
    <property type="entry name" value="YbgI_SA1388"/>
    <property type="match status" value="1"/>
</dbReference>
<evidence type="ECO:0000256" key="5">
    <source>
        <dbReference type="PIRSR" id="PIRSR602678-1"/>
    </source>
</evidence>
<dbReference type="InterPro" id="IPR015867">
    <property type="entry name" value="N-reg_PII/ATP_PRibTrfase_C"/>
</dbReference>
<dbReference type="PANTHER" id="PTHR13799">
    <property type="entry name" value="NGG1 INTERACTING FACTOR 3"/>
    <property type="match status" value="1"/>
</dbReference>
<dbReference type="GO" id="GO:0046872">
    <property type="term" value="F:metal ion binding"/>
    <property type="evidence" value="ECO:0007669"/>
    <property type="project" value="UniProtKB-UniRule"/>
</dbReference>
<dbReference type="PIRSF" id="PIRSF037489">
    <property type="entry name" value="UCP037489_NIF3_YqfO"/>
    <property type="match status" value="1"/>
</dbReference>
<dbReference type="SUPFAM" id="SSF102705">
    <property type="entry name" value="NIF3 (NGG1p interacting factor 3)-like"/>
    <property type="match status" value="1"/>
</dbReference>
<dbReference type="FunFam" id="3.30.70.120:FF:000006">
    <property type="entry name" value="GTP cyclohydrolase 1 type 2 homolog"/>
    <property type="match status" value="1"/>
</dbReference>
<accession>A0A8D5ZPI0</accession>
<comment type="similarity">
    <text evidence="1 4">Belongs to the GTP cyclohydrolase I type 2/NIF3 family.</text>
</comment>
<dbReference type="Gene3D" id="3.30.70.120">
    <property type="match status" value="1"/>
</dbReference>
<feature type="binding site" evidence="5">
    <location>
        <position position="67"/>
    </location>
    <ligand>
        <name>a divalent metal cation</name>
        <dbReference type="ChEBI" id="CHEBI:60240"/>
        <label>1</label>
    </ligand>
</feature>